<feature type="compositionally biased region" description="Polar residues" evidence="2">
    <location>
        <begin position="431"/>
        <end position="440"/>
    </location>
</feature>
<dbReference type="GO" id="GO:0005737">
    <property type="term" value="C:cytoplasm"/>
    <property type="evidence" value="ECO:0007669"/>
    <property type="project" value="TreeGrafter"/>
</dbReference>
<dbReference type="InterPro" id="IPR002048">
    <property type="entry name" value="EF_hand_dom"/>
</dbReference>
<dbReference type="SMART" id="SM00165">
    <property type="entry name" value="UBA"/>
    <property type="match status" value="1"/>
</dbReference>
<dbReference type="PANTHER" id="PTHR11216">
    <property type="entry name" value="EH DOMAIN"/>
    <property type="match status" value="1"/>
</dbReference>
<feature type="domain" description="UBA" evidence="3">
    <location>
        <begin position="1250"/>
        <end position="1292"/>
    </location>
</feature>
<dbReference type="PROSITE" id="PS50031">
    <property type="entry name" value="EH"/>
    <property type="match status" value="3"/>
</dbReference>
<feature type="domain" description="EF-hand" evidence="5">
    <location>
        <begin position="346"/>
        <end position="381"/>
    </location>
</feature>
<feature type="domain" description="EH" evidence="4">
    <location>
        <begin position="313"/>
        <end position="402"/>
    </location>
</feature>
<evidence type="ECO:0000256" key="1">
    <source>
        <dbReference type="SAM" id="Coils"/>
    </source>
</evidence>
<dbReference type="PANTHER" id="PTHR11216:SF170">
    <property type="entry name" value="DYNAMIN ASSOCIATED PROTEIN 160, ISOFORM D"/>
    <property type="match status" value="1"/>
</dbReference>
<feature type="domain" description="EH" evidence="4">
    <location>
        <begin position="11"/>
        <end position="98"/>
    </location>
</feature>
<reference evidence="6" key="1">
    <citation type="submission" date="2018-04" db="EMBL/GenBank/DDBJ databases">
        <title>Whole genome sequencing of Hypsizygus marmoreus.</title>
        <authorList>
            <person name="Choi I.-G."/>
            <person name="Min B."/>
            <person name="Kim J.-G."/>
            <person name="Kim S."/>
            <person name="Oh Y.-L."/>
            <person name="Kong W.-S."/>
            <person name="Park H."/>
            <person name="Jeong J."/>
            <person name="Song E.-S."/>
        </authorList>
    </citation>
    <scope>NUCLEOTIDE SEQUENCE [LARGE SCALE GENOMIC DNA]</scope>
    <source>
        <strain evidence="6">51987-8</strain>
    </source>
</reference>
<evidence type="ECO:0000259" key="3">
    <source>
        <dbReference type="PROSITE" id="PS50030"/>
    </source>
</evidence>
<dbReference type="EMBL" id="LUEZ02000055">
    <property type="protein sequence ID" value="RDB21022.1"/>
    <property type="molecule type" value="Genomic_DNA"/>
</dbReference>
<dbReference type="InterPro" id="IPR011992">
    <property type="entry name" value="EF-hand-dom_pair"/>
</dbReference>
<dbReference type="GO" id="GO:0016197">
    <property type="term" value="P:endosomal transport"/>
    <property type="evidence" value="ECO:0007669"/>
    <property type="project" value="TreeGrafter"/>
</dbReference>
<feature type="compositionally biased region" description="Polar residues" evidence="2">
    <location>
        <begin position="836"/>
        <end position="851"/>
    </location>
</feature>
<dbReference type="GO" id="GO:0005509">
    <property type="term" value="F:calcium ion binding"/>
    <property type="evidence" value="ECO:0007669"/>
    <property type="project" value="InterPro"/>
</dbReference>
<feature type="compositionally biased region" description="Polar residues" evidence="2">
    <location>
        <begin position="708"/>
        <end position="723"/>
    </location>
</feature>
<dbReference type="Proteomes" id="UP000076154">
    <property type="component" value="Unassembled WGS sequence"/>
</dbReference>
<name>A0A369JI85_HYPMA</name>
<gene>
    <name evidence="6" type="primary">EPS15L1_1</name>
    <name evidence="6" type="ORF">Hypma_011393</name>
</gene>
<dbReference type="PROSITE" id="PS50030">
    <property type="entry name" value="UBA"/>
    <property type="match status" value="1"/>
</dbReference>
<protein>
    <submittedName>
        <fullName evidence="6">Epidermal growth factor receptor substrate 15-like 1</fullName>
    </submittedName>
</protein>
<feature type="compositionally biased region" description="Basic residues" evidence="2">
    <location>
        <begin position="1205"/>
        <end position="1222"/>
    </location>
</feature>
<dbReference type="Pfam" id="PF12763">
    <property type="entry name" value="EH"/>
    <property type="match status" value="3"/>
</dbReference>
<evidence type="ECO:0000256" key="2">
    <source>
        <dbReference type="SAM" id="MobiDB-lite"/>
    </source>
</evidence>
<dbReference type="GO" id="GO:0006897">
    <property type="term" value="P:endocytosis"/>
    <property type="evidence" value="ECO:0007669"/>
    <property type="project" value="TreeGrafter"/>
</dbReference>
<evidence type="ECO:0000259" key="4">
    <source>
        <dbReference type="PROSITE" id="PS50031"/>
    </source>
</evidence>
<evidence type="ECO:0000313" key="6">
    <source>
        <dbReference type="EMBL" id="RDB21022.1"/>
    </source>
</evidence>
<feature type="compositionally biased region" description="Acidic residues" evidence="2">
    <location>
        <begin position="906"/>
        <end position="918"/>
    </location>
</feature>
<evidence type="ECO:0000313" key="7">
    <source>
        <dbReference type="Proteomes" id="UP000076154"/>
    </source>
</evidence>
<dbReference type="Gene3D" id="1.10.238.10">
    <property type="entry name" value="EF-hand"/>
    <property type="match status" value="3"/>
</dbReference>
<feature type="compositionally biased region" description="Basic and acidic residues" evidence="2">
    <location>
        <begin position="1194"/>
        <end position="1204"/>
    </location>
</feature>
<dbReference type="STRING" id="39966.A0A369JI85"/>
<accession>A0A369JI85</accession>
<dbReference type="SUPFAM" id="SSF46934">
    <property type="entry name" value="UBA-like"/>
    <property type="match status" value="1"/>
</dbReference>
<feature type="compositionally biased region" description="Polar residues" evidence="2">
    <location>
        <begin position="1131"/>
        <end position="1145"/>
    </location>
</feature>
<dbReference type="InterPro" id="IPR000261">
    <property type="entry name" value="EH_dom"/>
</dbReference>
<feature type="domain" description="EH" evidence="4">
    <location>
        <begin position="129"/>
        <end position="215"/>
    </location>
</feature>
<feature type="compositionally biased region" description="Polar residues" evidence="2">
    <location>
        <begin position="221"/>
        <end position="239"/>
    </location>
</feature>
<feature type="region of interest" description="Disordered" evidence="2">
    <location>
        <begin position="800"/>
        <end position="851"/>
    </location>
</feature>
<feature type="compositionally biased region" description="Pro residues" evidence="2">
    <location>
        <begin position="1175"/>
        <end position="1186"/>
    </location>
</feature>
<keyword evidence="1" id="KW-0175">Coiled coil</keyword>
<feature type="compositionally biased region" description="Polar residues" evidence="2">
    <location>
        <begin position="733"/>
        <end position="748"/>
    </location>
</feature>
<sequence>MSSKFSPSPAELALVSQIFSQADPQKLGILTGDVAVKVFGGAKLQPTVLGEIWSIADEDNNGWLPRKGVTIAVRLMGWAQKGERITQELVNKPGPLPTIEGITVVAQHNTGMSLPKSPPPGFPPFTAQEKAKFQNLFNKAGPGSDGLLSANKARDIFVKSKLSNDILLQIWNLADTQDRGALDSTDFAIGMYFIQGLMSGQLSFVPSTLPPGLYQQAGGLPSNQGSVRSHMSGNSNSGSFSPLSGTFPQNRSAIQPQYTGQTQLLQPDHTGYSAAPSRPPVLPARPPVLGVNSPPFVPQRNGKVPAWDVTPTEKANADRFFDDLDPQRRGYIEGDVAVPFMLKSNLPGEDLARVWDLADVNNDGKLTRDGFAVAMYLIQKKLAGIEIPTSLPASLMPPSVRASATSPFAPSPPQQQPEHARDLLWDDTPPASATTPQLSRQPEPATSAFHSVPFSAISSRDPFGTSGFVSTAHHDLLGDDDDVNHTSPPLHDQSAEIGNAQNQFNSTNRALGTLKHERATVEEALANQASQLSALQTQLSSAKAAYETETKLLATLRERHSTQTTEMQKAREELIRAESDLSAVRVEKSEVEGAFLRDKEDARELHRKMVDVGQQIEVFKSEVEKAKKDAKQQKGLLAIAKKQLSTKEAEKAKVEKELEEASAEVAALTTERNDAESELAALTTAPPVRALSPDSLTFAAEHPLPVSDPSSPTGSAAGKSNNPFERLAKSPGTPRSQSPFLPFSSSAILTPGVGEVPTTDTANSNVPHDPFGFAEAFETEAEPLKSTLKISETPGVVSVISRTSTPKPTPVDVATPNGELVLSPGNEEESDHFVTPPTTATIQRSQTSSPALAKTLTSPAAAFPALDDAASHFPDIKAEDAKAVKPPTLQADVHTDLGTQLKELDVNESDSDSDDEVPLAELAKAKENHLASPPPPALATKGLESQPVTFDDVFGVTLPTAAATTIPFAGDNRHTNGSPVVLDSSTDKSFSSSPTVAIQAEGPPVAGVNAFDEAMGTIPSSSAPAAQAFTFDSAFDDNFDFASATETSVPARPAPAPHEDKTEGFDSVFATPPKSGVPVYASHLESPLASSANGHLFEPSPNNATPKPTFDEAFMGFDSGPSLDLDRSFTAPKTQGQASPTQQILPTSSTSPKVPSSPPHSIAPRPVSPTVRTKSPPPRVSSPKPRPSTSSSKEPQEKPKDPPARHSKLSIRLPFGKKKKHQHQEPLPPAPAQHLTPPVEEEITRNVTPAVDDDVEAVKQLSAMGFSRSQAVNALERSGYDVQKALNSLLGAP</sequence>
<dbReference type="InterPro" id="IPR015940">
    <property type="entry name" value="UBA"/>
</dbReference>
<evidence type="ECO:0000259" key="5">
    <source>
        <dbReference type="PROSITE" id="PS50222"/>
    </source>
</evidence>
<feature type="region of interest" description="Disordered" evidence="2">
    <location>
        <begin position="216"/>
        <end position="239"/>
    </location>
</feature>
<organism evidence="6 7">
    <name type="scientific">Hypsizygus marmoreus</name>
    <name type="common">White beech mushroom</name>
    <name type="synonym">Agaricus marmoreus</name>
    <dbReference type="NCBI Taxonomy" id="39966"/>
    <lineage>
        <taxon>Eukaryota</taxon>
        <taxon>Fungi</taxon>
        <taxon>Dikarya</taxon>
        <taxon>Basidiomycota</taxon>
        <taxon>Agaricomycotina</taxon>
        <taxon>Agaricomycetes</taxon>
        <taxon>Agaricomycetidae</taxon>
        <taxon>Agaricales</taxon>
        <taxon>Tricholomatineae</taxon>
        <taxon>Lyophyllaceae</taxon>
        <taxon>Hypsizygus</taxon>
    </lineage>
</organism>
<dbReference type="CDD" id="cd00052">
    <property type="entry name" value="EH"/>
    <property type="match status" value="3"/>
</dbReference>
<dbReference type="GO" id="GO:0005886">
    <property type="term" value="C:plasma membrane"/>
    <property type="evidence" value="ECO:0007669"/>
    <property type="project" value="TreeGrafter"/>
</dbReference>
<keyword evidence="7" id="KW-1185">Reference proteome</keyword>
<proteinExistence type="predicted"/>
<feature type="region of interest" description="Disordered" evidence="2">
    <location>
        <begin position="1091"/>
        <end position="1242"/>
    </location>
</feature>
<dbReference type="SMART" id="SM00027">
    <property type="entry name" value="EH"/>
    <property type="match status" value="3"/>
</dbReference>
<dbReference type="OrthoDB" id="524326at2759"/>
<feature type="coiled-coil region" evidence="1">
    <location>
        <begin position="623"/>
        <end position="685"/>
    </location>
</feature>
<dbReference type="Pfam" id="PF00627">
    <property type="entry name" value="UBA"/>
    <property type="match status" value="1"/>
</dbReference>
<dbReference type="SUPFAM" id="SSF47473">
    <property type="entry name" value="EF-hand"/>
    <property type="match status" value="3"/>
</dbReference>
<feature type="region of interest" description="Disordered" evidence="2">
    <location>
        <begin position="700"/>
        <end position="771"/>
    </location>
</feature>
<feature type="region of interest" description="Disordered" evidence="2">
    <location>
        <begin position="398"/>
        <end position="446"/>
    </location>
</feature>
<dbReference type="Gene3D" id="1.10.8.10">
    <property type="entry name" value="DNA helicase RuvA subunit, C-terminal domain"/>
    <property type="match status" value="1"/>
</dbReference>
<dbReference type="InterPro" id="IPR009060">
    <property type="entry name" value="UBA-like_sf"/>
</dbReference>
<dbReference type="PROSITE" id="PS50222">
    <property type="entry name" value="EF_HAND_2"/>
    <property type="match status" value="1"/>
</dbReference>
<feature type="region of interest" description="Disordered" evidence="2">
    <location>
        <begin position="903"/>
        <end position="944"/>
    </location>
</feature>
<dbReference type="InParanoid" id="A0A369JI85"/>
<comment type="caution">
    <text evidence="6">The sequence shown here is derived from an EMBL/GenBank/DDBJ whole genome shotgun (WGS) entry which is preliminary data.</text>
</comment>
<feature type="coiled-coil region" evidence="1">
    <location>
        <begin position="518"/>
        <end position="587"/>
    </location>
</feature>